<protein>
    <recommendedName>
        <fullName evidence="1 2">Sodium/glutamate symporter</fullName>
    </recommendedName>
</protein>
<keyword evidence="1" id="KW-0769">Symport</keyword>
<comment type="subcellular location">
    <subcellularLocation>
        <location evidence="1">Cell membrane</location>
        <topology evidence="1">Multi-pass membrane protein</topology>
    </subcellularLocation>
</comment>
<comment type="function">
    <text evidence="1">Catalyzes the sodium-dependent transport of glutamate.</text>
</comment>
<feature type="transmembrane region" description="Helical" evidence="1">
    <location>
        <begin position="290"/>
        <end position="309"/>
    </location>
</feature>
<accession>A0A6J4LFS9</accession>
<evidence type="ECO:0000256" key="2">
    <source>
        <dbReference type="NCBIfam" id="TIGR00210"/>
    </source>
</evidence>
<evidence type="ECO:0000256" key="1">
    <source>
        <dbReference type="HAMAP-Rule" id="MF_02062"/>
    </source>
</evidence>
<dbReference type="HAMAP" id="MF_02062">
    <property type="entry name" value="GltS"/>
    <property type="match status" value="1"/>
</dbReference>
<dbReference type="GO" id="GO:0015501">
    <property type="term" value="F:glutamate:sodium symporter activity"/>
    <property type="evidence" value="ECO:0007669"/>
    <property type="project" value="UniProtKB-UniRule"/>
</dbReference>
<feature type="transmembrane region" description="Helical" evidence="1">
    <location>
        <begin position="66"/>
        <end position="87"/>
    </location>
</feature>
<dbReference type="InterPro" id="IPR004445">
    <property type="entry name" value="GltS"/>
</dbReference>
<keyword evidence="1" id="KW-0915">Sodium</keyword>
<keyword evidence="1" id="KW-0472">Membrane</keyword>
<keyword evidence="1" id="KW-0739">Sodium transport</keyword>
<keyword evidence="1" id="KW-0406">Ion transport</keyword>
<feature type="transmembrane region" description="Helical" evidence="1">
    <location>
        <begin position="124"/>
        <end position="148"/>
    </location>
</feature>
<dbReference type="GO" id="GO:0005886">
    <property type="term" value="C:plasma membrane"/>
    <property type="evidence" value="ECO:0007669"/>
    <property type="project" value="UniProtKB-SubCell"/>
</dbReference>
<evidence type="ECO:0000313" key="3">
    <source>
        <dbReference type="EMBL" id="CAA9332025.1"/>
    </source>
</evidence>
<keyword evidence="1" id="KW-1133">Transmembrane helix</keyword>
<dbReference type="Pfam" id="PF03616">
    <property type="entry name" value="Glt_symporter"/>
    <property type="match status" value="1"/>
</dbReference>
<keyword evidence="1" id="KW-1003">Cell membrane</keyword>
<proteinExistence type="inferred from homology"/>
<reference evidence="3" key="1">
    <citation type="submission" date="2020-02" db="EMBL/GenBank/DDBJ databases">
        <authorList>
            <person name="Meier V. D."/>
        </authorList>
    </citation>
    <scope>NUCLEOTIDE SEQUENCE</scope>
    <source>
        <strain evidence="3">AVDCRST_MAG68</strain>
    </source>
</reference>
<dbReference type="PANTHER" id="PTHR36178">
    <property type="entry name" value="SLR0625 PROTEIN"/>
    <property type="match status" value="1"/>
</dbReference>
<comment type="similarity">
    <text evidence="1">Belongs to the glutamate:Na(+) symporter (ESS) (TC 2.A.27) family.</text>
</comment>
<keyword evidence="1" id="KW-0029">Amino-acid transport</keyword>
<dbReference type="NCBIfam" id="TIGR00210">
    <property type="entry name" value="gltS"/>
    <property type="match status" value="1"/>
</dbReference>
<dbReference type="EMBL" id="CADCTW010000123">
    <property type="protein sequence ID" value="CAA9332025.1"/>
    <property type="molecule type" value="Genomic_DNA"/>
</dbReference>
<dbReference type="PANTHER" id="PTHR36178:SF1">
    <property type="entry name" value="SODIUM_GLUTAMATE SYMPORTER"/>
    <property type="match status" value="1"/>
</dbReference>
<feature type="transmembrane region" description="Helical" evidence="1">
    <location>
        <begin position="383"/>
        <end position="409"/>
    </location>
</feature>
<keyword evidence="1" id="KW-0813">Transport</keyword>
<sequence length="410" mass="42947">MLKLDLIHTLAFAGLVLMVGYGVRAALPVLARYNIPGPVIGGLIASVVGLVAHSRGTPLWEFDTTLQAPLMIAFFTTIGFAASLRLLRVGGPQVLVFFAIATVFAVVQNVVGAGMATLFGLHPLFGVLTGSVTLTGGPATGLAFAPVFERAGVEGATTVAVASAMVGIVFGGVIGGPIGTRLVERYRLHDRLRTPVEMETPVATELVEAQLPEPSTAAPEGEDESSWHLLKAVVLILVAMWAGSWVSAAFTSLGVTLPAYIGAMLVAALIRNVDDAVGWIGVSQRTIDDVGNVALALFIAMALMTLKLWEISNLALPMLAILAVQVILVAIVCAWPVFPAMGRDYDAAVMGSGFAGFMLGTTANAMANMRSLVERYGPAPRAFLVVPMVGAFFIDFTNAVIITVFVNLLA</sequence>
<feature type="transmembrane region" description="Helical" evidence="1">
    <location>
        <begin position="315"/>
        <end position="338"/>
    </location>
</feature>
<dbReference type="AlphaFoldDB" id="A0A6J4LFS9"/>
<organism evidence="3">
    <name type="scientific">uncultured Gemmatimonadota bacterium</name>
    <dbReference type="NCBI Taxonomy" id="203437"/>
    <lineage>
        <taxon>Bacteria</taxon>
        <taxon>Pseudomonadati</taxon>
        <taxon>Gemmatimonadota</taxon>
        <taxon>environmental samples</taxon>
    </lineage>
</organism>
<name>A0A6J4LFS9_9BACT</name>
<keyword evidence="1" id="KW-0812">Transmembrane</keyword>
<feature type="transmembrane region" description="Helical" evidence="1">
    <location>
        <begin position="160"/>
        <end position="183"/>
    </location>
</feature>
<feature type="transmembrane region" description="Helical" evidence="1">
    <location>
        <begin position="345"/>
        <end position="363"/>
    </location>
</feature>
<gene>
    <name evidence="3" type="ORF">AVDCRST_MAG68-2563</name>
</gene>
<feature type="transmembrane region" description="Helical" evidence="1">
    <location>
        <begin position="252"/>
        <end position="270"/>
    </location>
</feature>
<feature type="transmembrane region" description="Helical" evidence="1">
    <location>
        <begin position="35"/>
        <end position="54"/>
    </location>
</feature>
<feature type="transmembrane region" description="Helical" evidence="1">
    <location>
        <begin position="93"/>
        <end position="112"/>
    </location>
</feature>
<dbReference type="GO" id="GO:0015813">
    <property type="term" value="P:L-glutamate transmembrane transport"/>
    <property type="evidence" value="ECO:0007669"/>
    <property type="project" value="UniProtKB-UniRule"/>
</dbReference>